<evidence type="ECO:0000256" key="1">
    <source>
        <dbReference type="ARBA" id="ARBA00004123"/>
    </source>
</evidence>
<keyword evidence="3" id="KW-0677">Repeat</keyword>
<keyword evidence="2" id="KW-0479">Metal-binding</keyword>
<feature type="domain" description="C2H2-type" evidence="8">
    <location>
        <begin position="274"/>
        <end position="297"/>
    </location>
</feature>
<feature type="domain" description="C2H2-type" evidence="8">
    <location>
        <begin position="332"/>
        <end position="360"/>
    </location>
</feature>
<keyword evidence="4 7" id="KW-0863">Zinc-finger</keyword>
<dbReference type="SMART" id="SM00355">
    <property type="entry name" value="ZnF_C2H2"/>
    <property type="match status" value="3"/>
</dbReference>
<gene>
    <name evidence="9" type="ORF">CCAE0312_LOCUS4376</name>
</gene>
<dbReference type="GO" id="GO:0005634">
    <property type="term" value="C:nucleus"/>
    <property type="evidence" value="ECO:0007669"/>
    <property type="project" value="UniProtKB-SubCell"/>
</dbReference>
<evidence type="ECO:0000259" key="8">
    <source>
        <dbReference type="PROSITE" id="PS50157"/>
    </source>
</evidence>
<keyword evidence="6" id="KW-0539">Nucleus</keyword>
<accession>A0A7S1TC73</accession>
<dbReference type="PROSITE" id="PS00028">
    <property type="entry name" value="ZINC_FINGER_C2H2_1"/>
    <property type="match status" value="3"/>
</dbReference>
<dbReference type="GO" id="GO:0008270">
    <property type="term" value="F:zinc ion binding"/>
    <property type="evidence" value="ECO:0007669"/>
    <property type="project" value="UniProtKB-KW"/>
</dbReference>
<dbReference type="Pfam" id="PF00096">
    <property type="entry name" value="zf-C2H2"/>
    <property type="match status" value="2"/>
</dbReference>
<protein>
    <recommendedName>
        <fullName evidence="8">C2H2-type domain-containing protein</fullName>
    </recommendedName>
</protein>
<dbReference type="InterPro" id="IPR036236">
    <property type="entry name" value="Znf_C2H2_sf"/>
</dbReference>
<sequence length="407" mass="46029">MDPSERIRSLRSEQARQWLLQLDTTNWIVTDQAMGAAVGREVTYFAAGDSDQRIFVPLLFPNNHYILGLSIGNLARLSAFLSRIGYSHVEYLGSRFLVDRLDMRWILEIHHFEEGVAVLEEYLVSADGYVGDYLVATNCLQKFVKQKLQLSSAYILGYVKTARQCAACSSRAQGCLCSMEERMSSRYGIFPTPCDWESFSDHYAKHSFARTRFPVIWIGSFGQGHAMVSESCMSSQSVLELKTRFTSTYSPTIGAAMNTIFASSSAEDRGRADLTCDTCCKTFSRHSSLTRHVMEVHGNITLRCEYCDCRFTNSGNLRRHVLNAHQKGQPHFRCSICNELFTTKYNVNRHLRRKHEGLGQVVSDPSTSSRPIPGSITAECERRQECPITSWHPHDDSIAIDMNVGWP</sequence>
<dbReference type="PROSITE" id="PS50157">
    <property type="entry name" value="ZINC_FINGER_C2H2_2"/>
    <property type="match status" value="3"/>
</dbReference>
<dbReference type="EMBL" id="HBGH01007995">
    <property type="protein sequence ID" value="CAD9232295.1"/>
    <property type="molecule type" value="Transcribed_RNA"/>
</dbReference>
<feature type="domain" description="C2H2-type" evidence="8">
    <location>
        <begin position="302"/>
        <end position="330"/>
    </location>
</feature>
<evidence type="ECO:0000256" key="5">
    <source>
        <dbReference type="ARBA" id="ARBA00022833"/>
    </source>
</evidence>
<comment type="subcellular location">
    <subcellularLocation>
        <location evidence="1">Nucleus</location>
    </subcellularLocation>
</comment>
<dbReference type="InterPro" id="IPR013087">
    <property type="entry name" value="Znf_C2H2_type"/>
</dbReference>
<evidence type="ECO:0000256" key="6">
    <source>
        <dbReference type="ARBA" id="ARBA00023242"/>
    </source>
</evidence>
<evidence type="ECO:0000256" key="4">
    <source>
        <dbReference type="ARBA" id="ARBA00022771"/>
    </source>
</evidence>
<dbReference type="GO" id="GO:0010468">
    <property type="term" value="P:regulation of gene expression"/>
    <property type="evidence" value="ECO:0007669"/>
    <property type="project" value="TreeGrafter"/>
</dbReference>
<evidence type="ECO:0000313" key="9">
    <source>
        <dbReference type="EMBL" id="CAD9232295.1"/>
    </source>
</evidence>
<keyword evidence="5" id="KW-0862">Zinc</keyword>
<name>A0A7S1TC73_9RHOD</name>
<evidence type="ECO:0000256" key="7">
    <source>
        <dbReference type="PROSITE-ProRule" id="PRU00042"/>
    </source>
</evidence>
<reference evidence="9" key="1">
    <citation type="submission" date="2021-01" db="EMBL/GenBank/DDBJ databases">
        <authorList>
            <person name="Corre E."/>
            <person name="Pelletier E."/>
            <person name="Niang G."/>
            <person name="Scheremetjew M."/>
            <person name="Finn R."/>
            <person name="Kale V."/>
            <person name="Holt S."/>
            <person name="Cochrane G."/>
            <person name="Meng A."/>
            <person name="Brown T."/>
            <person name="Cohen L."/>
        </authorList>
    </citation>
    <scope>NUCLEOTIDE SEQUENCE</scope>
    <source>
        <strain evidence="9">SAG 36.94</strain>
    </source>
</reference>
<evidence type="ECO:0000256" key="2">
    <source>
        <dbReference type="ARBA" id="ARBA00022723"/>
    </source>
</evidence>
<proteinExistence type="predicted"/>
<evidence type="ECO:0000256" key="3">
    <source>
        <dbReference type="ARBA" id="ARBA00022737"/>
    </source>
</evidence>
<dbReference type="InterPro" id="IPR050331">
    <property type="entry name" value="Zinc_finger"/>
</dbReference>
<organism evidence="9">
    <name type="scientific">Compsopogon caeruleus</name>
    <dbReference type="NCBI Taxonomy" id="31354"/>
    <lineage>
        <taxon>Eukaryota</taxon>
        <taxon>Rhodophyta</taxon>
        <taxon>Compsopogonophyceae</taxon>
        <taxon>Compsopogonales</taxon>
        <taxon>Compsopogonaceae</taxon>
        <taxon>Compsopogon</taxon>
    </lineage>
</organism>
<dbReference type="AlphaFoldDB" id="A0A7S1TC73"/>
<dbReference type="PANTHER" id="PTHR16515:SF49">
    <property type="entry name" value="GASTRULA ZINC FINGER PROTEIN XLCGF49.1-LIKE-RELATED"/>
    <property type="match status" value="1"/>
</dbReference>
<dbReference type="SUPFAM" id="SSF57667">
    <property type="entry name" value="beta-beta-alpha zinc fingers"/>
    <property type="match status" value="2"/>
</dbReference>
<dbReference type="Gene3D" id="3.30.160.60">
    <property type="entry name" value="Classic Zinc Finger"/>
    <property type="match status" value="2"/>
</dbReference>
<dbReference type="PANTHER" id="PTHR16515">
    <property type="entry name" value="PR DOMAIN ZINC FINGER PROTEIN"/>
    <property type="match status" value="1"/>
</dbReference>